<sequence length="110" mass="11355">MRNQVALELNTLAGDPTIYVPVNHPCRLVDVTTVIITAVTTNTVTLTLSDASTTIGTVSIAAGAAATIDTFTWAANVELNKTTPLRIVSSGTPGAGAVIMMLEFSEGHVA</sequence>
<protein>
    <submittedName>
        <fullName evidence="1">Uncharacterized protein</fullName>
    </submittedName>
</protein>
<dbReference type="AlphaFoldDB" id="A0A6H1ZMN6"/>
<gene>
    <name evidence="1" type="ORF">TM448A01076_0017</name>
    <name evidence="2" type="ORF">TM448B01182_0016</name>
</gene>
<proteinExistence type="predicted"/>
<reference evidence="1" key="1">
    <citation type="submission" date="2020-03" db="EMBL/GenBank/DDBJ databases">
        <title>The deep terrestrial virosphere.</title>
        <authorList>
            <person name="Holmfeldt K."/>
            <person name="Nilsson E."/>
            <person name="Simone D."/>
            <person name="Lopez-Fernandez M."/>
            <person name="Wu X."/>
            <person name="de Brujin I."/>
            <person name="Lundin D."/>
            <person name="Andersson A."/>
            <person name="Bertilsson S."/>
            <person name="Dopson M."/>
        </authorList>
    </citation>
    <scope>NUCLEOTIDE SEQUENCE</scope>
    <source>
        <strain evidence="1">TM448A01076</strain>
        <strain evidence="2">TM448B01182</strain>
    </source>
</reference>
<evidence type="ECO:0000313" key="2">
    <source>
        <dbReference type="EMBL" id="QJH98072.1"/>
    </source>
</evidence>
<name>A0A6H1ZMN6_9ZZZZ</name>
<accession>A0A6H1ZMN6</accession>
<dbReference type="EMBL" id="MT144096">
    <property type="protein sequence ID" value="QJA48681.1"/>
    <property type="molecule type" value="Genomic_DNA"/>
</dbReference>
<dbReference type="EMBL" id="MT144714">
    <property type="protein sequence ID" value="QJH98072.1"/>
    <property type="molecule type" value="Genomic_DNA"/>
</dbReference>
<organism evidence="1">
    <name type="scientific">viral metagenome</name>
    <dbReference type="NCBI Taxonomy" id="1070528"/>
    <lineage>
        <taxon>unclassified sequences</taxon>
        <taxon>metagenomes</taxon>
        <taxon>organismal metagenomes</taxon>
    </lineage>
</organism>
<evidence type="ECO:0000313" key="1">
    <source>
        <dbReference type="EMBL" id="QJA48681.1"/>
    </source>
</evidence>